<dbReference type="SMART" id="SM00466">
    <property type="entry name" value="SRA"/>
    <property type="match status" value="1"/>
</dbReference>
<dbReference type="InterPro" id="IPR007728">
    <property type="entry name" value="Pre-SET_dom"/>
</dbReference>
<dbReference type="AlphaFoldDB" id="A0AAU9S730"/>
<dbReference type="GO" id="GO:0005634">
    <property type="term" value="C:nucleus"/>
    <property type="evidence" value="ECO:0007669"/>
    <property type="project" value="InterPro"/>
</dbReference>
<dbReference type="GO" id="GO:0000775">
    <property type="term" value="C:chromosome, centromeric region"/>
    <property type="evidence" value="ECO:0007669"/>
    <property type="project" value="UniProtKB-SubCell"/>
</dbReference>
<comment type="subcellular location">
    <subcellularLocation>
        <location evidence="1">Chromosome</location>
        <location evidence="1">Centromere</location>
    </subcellularLocation>
</comment>
<proteinExistence type="predicted"/>
<dbReference type="Gene3D" id="2.170.270.10">
    <property type="entry name" value="SET domain"/>
    <property type="match status" value="1"/>
</dbReference>
<dbReference type="PANTHER" id="PTHR45660">
    <property type="entry name" value="HISTONE-LYSINE N-METHYLTRANSFERASE SETMAR"/>
    <property type="match status" value="1"/>
</dbReference>
<dbReference type="Proteomes" id="UP000836841">
    <property type="component" value="Chromosome 4"/>
</dbReference>
<evidence type="ECO:0000259" key="6">
    <source>
        <dbReference type="SMART" id="SM00466"/>
    </source>
</evidence>
<dbReference type="SUPFAM" id="SSF82199">
    <property type="entry name" value="SET domain"/>
    <property type="match status" value="1"/>
</dbReference>
<dbReference type="SUPFAM" id="SSF88697">
    <property type="entry name" value="PUA domain-like"/>
    <property type="match status" value="1"/>
</dbReference>
<evidence type="ECO:0000256" key="1">
    <source>
        <dbReference type="ARBA" id="ARBA00004584"/>
    </source>
</evidence>
<reference evidence="8 9" key="1">
    <citation type="submission" date="2022-03" db="EMBL/GenBank/DDBJ databases">
        <authorList>
            <person name="Nunn A."/>
            <person name="Chopra R."/>
            <person name="Nunn A."/>
            <person name="Contreras Garrido A."/>
        </authorList>
    </citation>
    <scope>NUCLEOTIDE SEQUENCE [LARGE SCALE GENOMIC DNA]</scope>
</reference>
<feature type="compositionally biased region" description="Pro residues" evidence="4">
    <location>
        <begin position="115"/>
        <end position="125"/>
    </location>
</feature>
<feature type="domain" description="Pre-SET" evidence="7">
    <location>
        <begin position="463"/>
        <end position="556"/>
    </location>
</feature>
<dbReference type="Pfam" id="PF00856">
    <property type="entry name" value="SET"/>
    <property type="match status" value="1"/>
</dbReference>
<dbReference type="Pfam" id="PF05033">
    <property type="entry name" value="Pre-SET"/>
    <property type="match status" value="1"/>
</dbReference>
<keyword evidence="9" id="KW-1185">Reference proteome</keyword>
<feature type="compositionally biased region" description="Basic and acidic residues" evidence="4">
    <location>
        <begin position="1"/>
        <end position="11"/>
    </location>
</feature>
<dbReference type="Gene3D" id="2.30.280.10">
    <property type="entry name" value="SRA-YDG"/>
    <property type="match status" value="1"/>
</dbReference>
<dbReference type="GO" id="GO:0008270">
    <property type="term" value="F:zinc ion binding"/>
    <property type="evidence" value="ECO:0007669"/>
    <property type="project" value="InterPro"/>
</dbReference>
<gene>
    <name evidence="8" type="ORF">TAV2_LOCUS13428</name>
</gene>
<feature type="domain" description="YDG" evidence="6">
    <location>
        <begin position="279"/>
        <end position="435"/>
    </location>
</feature>
<dbReference type="PANTHER" id="PTHR45660:SF81">
    <property type="entry name" value="HISTONE-LYSINE N-METHYLTRANSFERASE FAMILY MEMBER SUVH2"/>
    <property type="match status" value="1"/>
</dbReference>
<dbReference type="InterPro" id="IPR001214">
    <property type="entry name" value="SET_dom"/>
</dbReference>
<evidence type="ECO:0000259" key="7">
    <source>
        <dbReference type="SMART" id="SM00468"/>
    </source>
</evidence>
<dbReference type="SMART" id="SM00317">
    <property type="entry name" value="SET"/>
    <property type="match status" value="1"/>
</dbReference>
<feature type="region of interest" description="Disordered" evidence="4">
    <location>
        <begin position="1"/>
        <end position="64"/>
    </location>
</feature>
<name>A0AAU9S730_THLAR</name>
<feature type="compositionally biased region" description="Low complexity" evidence="4">
    <location>
        <begin position="98"/>
        <end position="110"/>
    </location>
</feature>
<keyword evidence="2" id="KW-0158">Chromosome</keyword>
<sequence>MEQKADSRNDGKTPSPNGCRLRSPPVASLLGSTGRTSAFVPFPDLNFPPDSQPAASFSTDASTSLSRINHGVLEVAGPSLAKNLEAEVEPVDDHKTKNPSGSVSVNGVSPDSDHTPPPPPPPPPSSSSTTAHFSVECNRIAENLTSSFASKRSKGYGKFRKSSSNSRLIAAAPYDRNHQSLAVPPPPGFGDNRVSTYVASPAPTPRFQRSNELVRFGALEREQQKLCRDTVRRTRMIYNSLQIHHIAKAMKDAEPGTKPRVYVKVSNQMKERGLWLNQGKHIVGSVPGVEIGDIFSYRLEMCMVGLHGVKQAGIDFLTAQMSPSGEPIATSIVVSGGYEDDEDRGDVLIYTGHGGQKRPHGHCEHQMLEGGNLAMERSMRYGIEIRVIRGSKYENSISSKVYVYDGLYKIVGYEYDFGKSGFKVFKFTLVRIEGQPEMGSMKMKLAEILRDKPLKVRPDGYLSFDLSCKKENVPVYLYNDIDTDRGPIYYQYLSKATLHPLAIAQSGINMTGCDCTNHCTGDCPCAKKNGGEFAYDHKGNLLRGKPVIFECGGSCKCGPSCKSRVTQKGMKKKLEVFKSREMGWAVRTLGIINAGEFICEYAGVTLTRDQAFAFSMNGEEDSLVHPGRFPESWRKWGDISLAEPEYAQPNDPSLPPLYFAMDVAMHRNVASYITHSREPNVMAQFVLHDHDNLMFPRVMLFALETISPLTMLSLDYGFGR</sequence>
<evidence type="ECO:0000313" key="9">
    <source>
        <dbReference type="Proteomes" id="UP000836841"/>
    </source>
</evidence>
<evidence type="ECO:0000259" key="5">
    <source>
        <dbReference type="SMART" id="SM00317"/>
    </source>
</evidence>
<keyword evidence="3" id="KW-0539">Nucleus</keyword>
<dbReference type="EMBL" id="OU466860">
    <property type="protein sequence ID" value="CAH2059628.1"/>
    <property type="molecule type" value="Genomic_DNA"/>
</dbReference>
<feature type="compositionally biased region" description="Polar residues" evidence="4">
    <location>
        <begin position="53"/>
        <end position="64"/>
    </location>
</feature>
<evidence type="ECO:0000256" key="4">
    <source>
        <dbReference type="SAM" id="MobiDB-lite"/>
    </source>
</evidence>
<accession>A0AAU9S730</accession>
<dbReference type="Pfam" id="PF02182">
    <property type="entry name" value="SAD_SRA"/>
    <property type="match status" value="1"/>
</dbReference>
<dbReference type="InterPro" id="IPR003105">
    <property type="entry name" value="SRA_YDG"/>
</dbReference>
<organism evidence="8 9">
    <name type="scientific">Thlaspi arvense</name>
    <name type="common">Field penny-cress</name>
    <dbReference type="NCBI Taxonomy" id="13288"/>
    <lineage>
        <taxon>Eukaryota</taxon>
        <taxon>Viridiplantae</taxon>
        <taxon>Streptophyta</taxon>
        <taxon>Embryophyta</taxon>
        <taxon>Tracheophyta</taxon>
        <taxon>Spermatophyta</taxon>
        <taxon>Magnoliopsida</taxon>
        <taxon>eudicotyledons</taxon>
        <taxon>Gunneridae</taxon>
        <taxon>Pentapetalae</taxon>
        <taxon>rosids</taxon>
        <taxon>malvids</taxon>
        <taxon>Brassicales</taxon>
        <taxon>Brassicaceae</taxon>
        <taxon>Thlaspideae</taxon>
        <taxon>Thlaspi</taxon>
    </lineage>
</organism>
<dbReference type="GO" id="GO:0042054">
    <property type="term" value="F:histone methyltransferase activity"/>
    <property type="evidence" value="ECO:0007669"/>
    <property type="project" value="InterPro"/>
</dbReference>
<dbReference type="SMART" id="SM00468">
    <property type="entry name" value="PreSET"/>
    <property type="match status" value="1"/>
</dbReference>
<dbReference type="GO" id="GO:0003690">
    <property type="term" value="F:double-stranded DNA binding"/>
    <property type="evidence" value="ECO:0007669"/>
    <property type="project" value="TreeGrafter"/>
</dbReference>
<dbReference type="InterPro" id="IPR015947">
    <property type="entry name" value="PUA-like_sf"/>
</dbReference>
<evidence type="ECO:0000256" key="2">
    <source>
        <dbReference type="ARBA" id="ARBA00022454"/>
    </source>
</evidence>
<feature type="domain" description="SET" evidence="5">
    <location>
        <begin position="572"/>
        <end position="720"/>
    </location>
</feature>
<dbReference type="InterPro" id="IPR046341">
    <property type="entry name" value="SET_dom_sf"/>
</dbReference>
<dbReference type="InterPro" id="IPR051357">
    <property type="entry name" value="H3K9_HMTase_SUVAR3-9"/>
</dbReference>
<evidence type="ECO:0000313" key="8">
    <source>
        <dbReference type="EMBL" id="CAH2059628.1"/>
    </source>
</evidence>
<dbReference type="InterPro" id="IPR036987">
    <property type="entry name" value="SRA-YDG_sf"/>
</dbReference>
<evidence type="ECO:0000256" key="3">
    <source>
        <dbReference type="ARBA" id="ARBA00023242"/>
    </source>
</evidence>
<protein>
    <submittedName>
        <fullName evidence="8">Uncharacterized protein</fullName>
    </submittedName>
</protein>
<feature type="region of interest" description="Disordered" evidence="4">
    <location>
        <begin position="84"/>
        <end position="131"/>
    </location>
</feature>